<dbReference type="EMBL" id="DS114195">
    <property type="protein sequence ID" value="EAX89496.1"/>
    <property type="molecule type" value="Genomic_DNA"/>
</dbReference>
<dbReference type="VEuPathDB" id="TrichDB:TVAGG3_0081390"/>
<evidence type="ECO:0000313" key="3">
    <source>
        <dbReference type="Proteomes" id="UP000001542"/>
    </source>
</evidence>
<reference evidence="2" key="2">
    <citation type="journal article" date="2007" name="Science">
        <title>Draft genome sequence of the sexually transmitted pathogen Trichomonas vaginalis.</title>
        <authorList>
            <person name="Carlton J.M."/>
            <person name="Hirt R.P."/>
            <person name="Silva J.C."/>
            <person name="Delcher A.L."/>
            <person name="Schatz M."/>
            <person name="Zhao Q."/>
            <person name="Wortman J.R."/>
            <person name="Bidwell S.L."/>
            <person name="Alsmark U.C.M."/>
            <person name="Besteiro S."/>
            <person name="Sicheritz-Ponten T."/>
            <person name="Noel C.J."/>
            <person name="Dacks J.B."/>
            <person name="Foster P.G."/>
            <person name="Simillion C."/>
            <person name="Van de Peer Y."/>
            <person name="Miranda-Saavedra D."/>
            <person name="Barton G.J."/>
            <person name="Westrop G.D."/>
            <person name="Mueller S."/>
            <person name="Dessi D."/>
            <person name="Fiori P.L."/>
            <person name="Ren Q."/>
            <person name="Paulsen I."/>
            <person name="Zhang H."/>
            <person name="Bastida-Corcuera F.D."/>
            <person name="Simoes-Barbosa A."/>
            <person name="Brown M.T."/>
            <person name="Hayes R.D."/>
            <person name="Mukherjee M."/>
            <person name="Okumura C.Y."/>
            <person name="Schneider R."/>
            <person name="Smith A.J."/>
            <person name="Vanacova S."/>
            <person name="Villalvazo M."/>
            <person name="Haas B.J."/>
            <person name="Pertea M."/>
            <person name="Feldblyum T.V."/>
            <person name="Utterback T.R."/>
            <person name="Shu C.L."/>
            <person name="Osoegawa K."/>
            <person name="de Jong P.J."/>
            <person name="Hrdy I."/>
            <person name="Horvathova L."/>
            <person name="Zubacova Z."/>
            <person name="Dolezal P."/>
            <person name="Malik S.B."/>
            <person name="Logsdon J.M. Jr."/>
            <person name="Henze K."/>
            <person name="Gupta A."/>
            <person name="Wang C.C."/>
            <person name="Dunne R.L."/>
            <person name="Upcroft J.A."/>
            <person name="Upcroft P."/>
            <person name="White O."/>
            <person name="Salzberg S.L."/>
            <person name="Tang P."/>
            <person name="Chiu C.-H."/>
            <person name="Lee Y.-S."/>
            <person name="Embley T.M."/>
            <person name="Coombs G.H."/>
            <person name="Mottram J.C."/>
            <person name="Tachezy J."/>
            <person name="Fraser-Liggett C.M."/>
            <person name="Johnson P.J."/>
        </authorList>
    </citation>
    <scope>NUCLEOTIDE SEQUENCE [LARGE SCALE GENOMIC DNA]</scope>
    <source>
        <strain evidence="2">G3</strain>
    </source>
</reference>
<dbReference type="AlphaFoldDB" id="A2G024"/>
<dbReference type="VEuPathDB" id="TrichDB:TVAG_324750"/>
<dbReference type="InParanoid" id="A2G024"/>
<accession>A2G024</accession>
<dbReference type="RefSeq" id="XP_001302426.1">
    <property type="nucleotide sequence ID" value="XM_001302425.1"/>
</dbReference>
<name>A2G024_TRIV3</name>
<protein>
    <submittedName>
        <fullName evidence="2">Uncharacterized protein</fullName>
    </submittedName>
</protein>
<sequence length="180" mass="20541">MNEEQNTDYISSILNNTGDPDEMYENIGQQVLSMWNSDMETEDLSKSIISQDPLNRIISLLSKSSENLNQNAKEELKSLFEQLTPADYALSGKQLCLALLDFKFKQIETNTKKQKNVIVQVDIPSEIPEQKVIENRKKPKKTSSKPPFRPKVNTITPIQSKSPSQLYGEFPAWLPTMTEF</sequence>
<proteinExistence type="predicted"/>
<evidence type="ECO:0000313" key="2">
    <source>
        <dbReference type="EMBL" id="EAX89496.1"/>
    </source>
</evidence>
<reference evidence="2" key="1">
    <citation type="submission" date="2006-10" db="EMBL/GenBank/DDBJ databases">
        <authorList>
            <person name="Amadeo P."/>
            <person name="Zhao Q."/>
            <person name="Wortman J."/>
            <person name="Fraser-Liggett C."/>
            <person name="Carlton J."/>
        </authorList>
    </citation>
    <scope>NUCLEOTIDE SEQUENCE</scope>
    <source>
        <strain evidence="2">G3</strain>
    </source>
</reference>
<dbReference type="SMR" id="A2G024"/>
<feature type="region of interest" description="Disordered" evidence="1">
    <location>
        <begin position="135"/>
        <end position="159"/>
    </location>
</feature>
<organism evidence="2 3">
    <name type="scientific">Trichomonas vaginalis (strain ATCC PRA-98 / G3)</name>
    <dbReference type="NCBI Taxonomy" id="412133"/>
    <lineage>
        <taxon>Eukaryota</taxon>
        <taxon>Metamonada</taxon>
        <taxon>Parabasalia</taxon>
        <taxon>Trichomonadida</taxon>
        <taxon>Trichomonadidae</taxon>
        <taxon>Trichomonas</taxon>
    </lineage>
</organism>
<gene>
    <name evidence="2" type="ORF">TVAG_324750</name>
</gene>
<dbReference type="KEGG" id="tva:4747167"/>
<dbReference type="Proteomes" id="UP000001542">
    <property type="component" value="Unassembled WGS sequence"/>
</dbReference>
<evidence type="ECO:0000256" key="1">
    <source>
        <dbReference type="SAM" id="MobiDB-lite"/>
    </source>
</evidence>
<keyword evidence="3" id="KW-1185">Reference proteome</keyword>